<proteinExistence type="inferred from homology"/>
<keyword evidence="3 4" id="KW-0808">Transferase</keyword>
<dbReference type="SUPFAM" id="SSF48576">
    <property type="entry name" value="Terpenoid synthases"/>
    <property type="match status" value="1"/>
</dbReference>
<dbReference type="PROSITE" id="PS00723">
    <property type="entry name" value="POLYPRENYL_SYNTHASE_1"/>
    <property type="match status" value="1"/>
</dbReference>
<sequence>MLSGLRTGGRTAEEIFDAGGKIIDPAVRSVVERLPAPLLDPVRYHYGWAGKDGGPVTGQRGGVGRRGLVLPLLCAGVDGGPPERGLAATVVGDLLVNTSIIHDDVLDRDPVRRGRPALWAAYGTDCALMAGDALLGLAFSVLGEQDHPRTHQALRMMSDSWVRLCAGQACDTGLEGQTGTSLEQAVAVNQAKTAEGLRGVFRLPVLFTDATSEQVEAVGRYGFHFGMAAQYHNDVTDLWPTLDRGRAPGGDIRRRKMTPMVTVALASGHPDSQRLAAYYGGRGEPGDEEVAAVADLIDRCGGRAWAVAQNHTHMRLAAEHLQAADPPPALYDDILATGARYLA</sequence>
<dbReference type="PANTHER" id="PTHR12001:SF86">
    <property type="entry name" value="GERANYLGERANYL DIPHOSPHATE SYNTHASE"/>
    <property type="match status" value="1"/>
</dbReference>
<evidence type="ECO:0000256" key="2">
    <source>
        <dbReference type="ARBA" id="ARBA00022842"/>
    </source>
</evidence>
<protein>
    <submittedName>
        <fullName evidence="4">Family 2 encapsulin nanocompartment cargo protein polyprenyl transferase</fullName>
    </submittedName>
</protein>
<dbReference type="InterPro" id="IPR000092">
    <property type="entry name" value="Polyprenyl_synt"/>
</dbReference>
<dbReference type="Pfam" id="PF00348">
    <property type="entry name" value="polyprenyl_synt"/>
    <property type="match status" value="1"/>
</dbReference>
<dbReference type="PANTHER" id="PTHR12001">
    <property type="entry name" value="GERANYLGERANYL PYROPHOSPHATE SYNTHASE"/>
    <property type="match status" value="1"/>
</dbReference>
<comment type="similarity">
    <text evidence="3">Belongs to the FPP/GGPP synthase family.</text>
</comment>
<accession>A0ABP9I999</accession>
<dbReference type="InterPro" id="IPR008949">
    <property type="entry name" value="Isoprenoid_synthase_dom_sf"/>
</dbReference>
<organism evidence="4 5">
    <name type="scientific">Yinghuangia aomiensis</name>
    <dbReference type="NCBI Taxonomy" id="676205"/>
    <lineage>
        <taxon>Bacteria</taxon>
        <taxon>Bacillati</taxon>
        <taxon>Actinomycetota</taxon>
        <taxon>Actinomycetes</taxon>
        <taxon>Kitasatosporales</taxon>
        <taxon>Streptomycetaceae</taxon>
        <taxon>Yinghuangia</taxon>
    </lineage>
</organism>
<dbReference type="EMBL" id="BAABHS010000043">
    <property type="protein sequence ID" value="GAA4991340.1"/>
    <property type="molecule type" value="Genomic_DNA"/>
</dbReference>
<reference evidence="5" key="1">
    <citation type="journal article" date="2019" name="Int. J. Syst. Evol. Microbiol.">
        <title>The Global Catalogue of Microorganisms (GCM) 10K type strain sequencing project: providing services to taxonomists for standard genome sequencing and annotation.</title>
        <authorList>
            <consortium name="The Broad Institute Genomics Platform"/>
            <consortium name="The Broad Institute Genome Sequencing Center for Infectious Disease"/>
            <person name="Wu L."/>
            <person name="Ma J."/>
        </authorList>
    </citation>
    <scope>NUCLEOTIDE SEQUENCE [LARGE SCALE GENOMIC DNA]</scope>
    <source>
        <strain evidence="5">JCM 17986</strain>
    </source>
</reference>
<dbReference type="InterPro" id="IPR033749">
    <property type="entry name" value="Polyprenyl_synt_CS"/>
</dbReference>
<keyword evidence="2" id="KW-0460">Magnesium</keyword>
<evidence type="ECO:0000256" key="3">
    <source>
        <dbReference type="RuleBase" id="RU004466"/>
    </source>
</evidence>
<keyword evidence="1" id="KW-0479">Metal-binding</keyword>
<evidence type="ECO:0000256" key="1">
    <source>
        <dbReference type="ARBA" id="ARBA00022723"/>
    </source>
</evidence>
<gene>
    <name evidence="4" type="ORF">GCM10023205_74170</name>
</gene>
<dbReference type="RefSeq" id="WP_345680237.1">
    <property type="nucleotide sequence ID" value="NZ_BAABHS010000043.1"/>
</dbReference>
<evidence type="ECO:0000313" key="4">
    <source>
        <dbReference type="EMBL" id="GAA4991340.1"/>
    </source>
</evidence>
<dbReference type="GO" id="GO:0016740">
    <property type="term" value="F:transferase activity"/>
    <property type="evidence" value="ECO:0007669"/>
    <property type="project" value="UniProtKB-KW"/>
</dbReference>
<dbReference type="Proteomes" id="UP001500466">
    <property type="component" value="Unassembled WGS sequence"/>
</dbReference>
<name>A0ABP9I999_9ACTN</name>
<comment type="caution">
    <text evidence="4">The sequence shown here is derived from an EMBL/GenBank/DDBJ whole genome shotgun (WGS) entry which is preliminary data.</text>
</comment>
<evidence type="ECO:0000313" key="5">
    <source>
        <dbReference type="Proteomes" id="UP001500466"/>
    </source>
</evidence>
<dbReference type="Gene3D" id="1.10.600.10">
    <property type="entry name" value="Farnesyl Diphosphate Synthase"/>
    <property type="match status" value="1"/>
</dbReference>
<keyword evidence="5" id="KW-1185">Reference proteome</keyword>